<accession>A0A8H6WTZ0</accession>
<evidence type="ECO:0000259" key="2">
    <source>
        <dbReference type="Pfam" id="PF21666"/>
    </source>
</evidence>
<dbReference type="OrthoDB" id="415532at2759"/>
<evidence type="ECO:0000313" key="3">
    <source>
        <dbReference type="EMBL" id="KAF7328803.1"/>
    </source>
</evidence>
<protein>
    <submittedName>
        <fullName evidence="3">Uncharacterized protein</fullName>
    </submittedName>
</protein>
<dbReference type="AlphaFoldDB" id="A0A8H6WTZ0"/>
<organism evidence="3 4">
    <name type="scientific">Mycena venus</name>
    <dbReference type="NCBI Taxonomy" id="2733690"/>
    <lineage>
        <taxon>Eukaryota</taxon>
        <taxon>Fungi</taxon>
        <taxon>Dikarya</taxon>
        <taxon>Basidiomycota</taxon>
        <taxon>Agaricomycotina</taxon>
        <taxon>Agaricomycetes</taxon>
        <taxon>Agaricomycetidae</taxon>
        <taxon>Agaricales</taxon>
        <taxon>Marasmiineae</taxon>
        <taxon>Mycenaceae</taxon>
        <taxon>Mycena</taxon>
    </lineage>
</organism>
<gene>
    <name evidence="3" type="ORF">MVEN_02509200</name>
</gene>
<reference evidence="3" key="1">
    <citation type="submission" date="2020-05" db="EMBL/GenBank/DDBJ databases">
        <title>Mycena genomes resolve the evolution of fungal bioluminescence.</title>
        <authorList>
            <person name="Tsai I.J."/>
        </authorList>
    </citation>
    <scope>NUCLEOTIDE SEQUENCE</scope>
    <source>
        <strain evidence="3">CCC161011</strain>
    </source>
</reference>
<sequence length="599" mass="69135">MPKRLPEEAPKDWDLRGPFTTYPRCEQWEAERVPKMLAELRMYRLSWNIRRKPDWQRKASDPKILAKWRREVLEQQSKIKLDKKMTKKMVDYVLDELTGYAKIADNERGIERGCFDAIWYSDKLISKDVTERLKIAVSVLENVPETEKDWHPGSNNQVLDLVHPSLYCIVYGRTDAYLPDKPRVSENLFPMIVPTFNEGTDEWSVQVVDWSISTAYCWLPSDFSIGKDGSVKLVSPYINNLNPAKHQSLYRIIEEVLSGFIPMFDRVLGDIDRQNPLNDDSERLEHMYCVWGDALHEDDRPSYEAYLESLESSISNGEDCDISEEDWYDSQKTLPEASTYEGQLEDTLSPITLRGRTIQSIIKLANIHLIPENPKYRGGSWHVEGMANESIVASGIYYYDEDNITETKLSFRVSTSEPGEHSRNDHECAMIQYGISTYEYLSYDSDLGLIDWNFRYDDCVQEIGEMVTKAGRALSWPNAFQHCVSSFKLSDRSKPGHRKILAIFLVDPTIDPIPSATNVPPQQSEWACEALQELLTDNRSLVSRLPQELVDLIMEQLRASAMTLKEAESYRLKLMKERTVFVETHSDKAYGVKFNLCEH</sequence>
<name>A0A8H6WTZ0_9AGAR</name>
<dbReference type="Pfam" id="PF14033">
    <property type="entry name" value="DUF4246"/>
    <property type="match status" value="1"/>
</dbReference>
<comment type="caution">
    <text evidence="3">The sequence shown here is derived from an EMBL/GenBank/DDBJ whole genome shotgun (WGS) entry which is preliminary data.</text>
</comment>
<evidence type="ECO:0000259" key="1">
    <source>
        <dbReference type="Pfam" id="PF14033"/>
    </source>
</evidence>
<dbReference type="PANTHER" id="PTHR33119">
    <property type="entry name" value="IFI3P"/>
    <property type="match status" value="1"/>
</dbReference>
<feature type="domain" description="DUF4246" evidence="2">
    <location>
        <begin position="34"/>
        <end position="71"/>
    </location>
</feature>
<proteinExistence type="predicted"/>
<feature type="domain" description="DUF4246" evidence="1">
    <location>
        <begin position="87"/>
        <end position="528"/>
    </location>
</feature>
<dbReference type="InterPro" id="IPR025340">
    <property type="entry name" value="DUF4246"/>
</dbReference>
<dbReference type="PANTHER" id="PTHR33119:SF1">
    <property type="entry name" value="FE2OG DIOXYGENASE DOMAIN-CONTAINING PROTEIN"/>
    <property type="match status" value="1"/>
</dbReference>
<dbReference type="InterPro" id="IPR049207">
    <property type="entry name" value="DUF4246_N"/>
</dbReference>
<evidence type="ECO:0000313" key="4">
    <source>
        <dbReference type="Proteomes" id="UP000620124"/>
    </source>
</evidence>
<dbReference type="EMBL" id="JACAZI010000034">
    <property type="protein sequence ID" value="KAF7328803.1"/>
    <property type="molecule type" value="Genomic_DNA"/>
</dbReference>
<keyword evidence="4" id="KW-1185">Reference proteome</keyword>
<dbReference type="Proteomes" id="UP000620124">
    <property type="component" value="Unassembled WGS sequence"/>
</dbReference>
<dbReference type="Pfam" id="PF21666">
    <property type="entry name" value="DUF4246_N"/>
    <property type="match status" value="1"/>
</dbReference>
<dbReference type="InterPro" id="IPR049192">
    <property type="entry name" value="DUF4246_C"/>
</dbReference>